<dbReference type="SUPFAM" id="SSF54523">
    <property type="entry name" value="Pili subunits"/>
    <property type="match status" value="1"/>
</dbReference>
<name>A0A1F5EDU9_9BACT</name>
<evidence type="ECO:0000313" key="7">
    <source>
        <dbReference type="EMBL" id="OGD65619.1"/>
    </source>
</evidence>
<dbReference type="InterPro" id="IPR045584">
    <property type="entry name" value="Pilin-like"/>
</dbReference>
<organism evidence="7 8">
    <name type="scientific">Candidatus Berkelbacteria bacterium RIFCSPHIGHO2_12_FULL_36_9</name>
    <dbReference type="NCBI Taxonomy" id="1797469"/>
    <lineage>
        <taxon>Bacteria</taxon>
        <taxon>Candidatus Berkelbacteria</taxon>
    </lineage>
</organism>
<feature type="transmembrane region" description="Helical" evidence="6">
    <location>
        <begin position="6"/>
        <end position="31"/>
    </location>
</feature>
<dbReference type="GO" id="GO:0016020">
    <property type="term" value="C:membrane"/>
    <property type="evidence" value="ECO:0007669"/>
    <property type="project" value="UniProtKB-SubCell"/>
</dbReference>
<keyword evidence="3 6" id="KW-0812">Transmembrane</keyword>
<dbReference type="AlphaFoldDB" id="A0A1F5EDU9"/>
<protein>
    <recommendedName>
        <fullName evidence="9">Type II secretion system protein GspG C-terminal domain-containing protein</fullName>
    </recommendedName>
</protein>
<dbReference type="GO" id="GO:0015628">
    <property type="term" value="P:protein secretion by the type II secretion system"/>
    <property type="evidence" value="ECO:0007669"/>
    <property type="project" value="InterPro"/>
</dbReference>
<evidence type="ECO:0000313" key="8">
    <source>
        <dbReference type="Proteomes" id="UP000176451"/>
    </source>
</evidence>
<sequence length="164" mass="17864">MKRGFTLIELLTVIAIIGILTSIIVVSSGSARQQARDAKRKSDLNGVSTALEMYYANQRKYPVVGAGWAPLETLSITLADFLSSMPIDPSNSEPFIYQYCTDSTATATKYVLDVALENKNESITNTSFTTDDLFGSGCNSNVSSFFTGTYAATDSKVHYRVTNK</sequence>
<proteinExistence type="predicted"/>
<dbReference type="PANTHER" id="PTHR30093:SF44">
    <property type="entry name" value="TYPE II SECRETION SYSTEM CORE PROTEIN G"/>
    <property type="match status" value="1"/>
</dbReference>
<keyword evidence="5 6" id="KW-0472">Membrane</keyword>
<dbReference type="InterPro" id="IPR012902">
    <property type="entry name" value="N_methyl_site"/>
</dbReference>
<comment type="subcellular location">
    <subcellularLocation>
        <location evidence="1">Membrane</location>
        <topology evidence="1">Single-pass membrane protein</topology>
    </subcellularLocation>
</comment>
<reference evidence="7 8" key="1">
    <citation type="journal article" date="2016" name="Nat. Commun.">
        <title>Thousands of microbial genomes shed light on interconnected biogeochemical processes in an aquifer system.</title>
        <authorList>
            <person name="Anantharaman K."/>
            <person name="Brown C.T."/>
            <person name="Hug L.A."/>
            <person name="Sharon I."/>
            <person name="Castelle C.J."/>
            <person name="Probst A.J."/>
            <person name="Thomas B.C."/>
            <person name="Singh A."/>
            <person name="Wilkins M.J."/>
            <person name="Karaoz U."/>
            <person name="Brodie E.L."/>
            <person name="Williams K.H."/>
            <person name="Hubbard S.S."/>
            <person name="Banfield J.F."/>
        </authorList>
    </citation>
    <scope>NUCLEOTIDE SEQUENCE [LARGE SCALE GENOMIC DNA]</scope>
</reference>
<accession>A0A1F5EDU9</accession>
<evidence type="ECO:0000256" key="6">
    <source>
        <dbReference type="SAM" id="Phobius"/>
    </source>
</evidence>
<dbReference type="GO" id="GO:0015627">
    <property type="term" value="C:type II protein secretion system complex"/>
    <property type="evidence" value="ECO:0007669"/>
    <property type="project" value="InterPro"/>
</dbReference>
<dbReference type="NCBIfam" id="TIGR02532">
    <property type="entry name" value="IV_pilin_GFxxxE"/>
    <property type="match status" value="1"/>
</dbReference>
<evidence type="ECO:0000256" key="5">
    <source>
        <dbReference type="ARBA" id="ARBA00023136"/>
    </source>
</evidence>
<comment type="caution">
    <text evidence="7">The sequence shown here is derived from an EMBL/GenBank/DDBJ whole genome shotgun (WGS) entry which is preliminary data.</text>
</comment>
<evidence type="ECO:0000256" key="3">
    <source>
        <dbReference type="ARBA" id="ARBA00022692"/>
    </source>
</evidence>
<dbReference type="InterPro" id="IPR000983">
    <property type="entry name" value="Bac_GSPG_pilin"/>
</dbReference>
<evidence type="ECO:0000256" key="1">
    <source>
        <dbReference type="ARBA" id="ARBA00004167"/>
    </source>
</evidence>
<dbReference type="STRING" id="1797469.A3F08_01085"/>
<dbReference type="Proteomes" id="UP000176451">
    <property type="component" value="Unassembled WGS sequence"/>
</dbReference>
<dbReference type="PRINTS" id="PR00813">
    <property type="entry name" value="BCTERIALGSPG"/>
</dbReference>
<dbReference type="EMBL" id="MEZV01000055">
    <property type="protein sequence ID" value="OGD65619.1"/>
    <property type="molecule type" value="Genomic_DNA"/>
</dbReference>
<dbReference type="Gene3D" id="3.30.700.10">
    <property type="entry name" value="Glycoprotein, Type 4 Pilin"/>
    <property type="match status" value="1"/>
</dbReference>
<evidence type="ECO:0000256" key="4">
    <source>
        <dbReference type="ARBA" id="ARBA00022989"/>
    </source>
</evidence>
<keyword evidence="2" id="KW-0488">Methylation</keyword>
<dbReference type="Pfam" id="PF07963">
    <property type="entry name" value="N_methyl"/>
    <property type="match status" value="1"/>
</dbReference>
<keyword evidence="4 6" id="KW-1133">Transmembrane helix</keyword>
<dbReference type="PROSITE" id="PS00409">
    <property type="entry name" value="PROKAR_NTER_METHYL"/>
    <property type="match status" value="1"/>
</dbReference>
<evidence type="ECO:0000256" key="2">
    <source>
        <dbReference type="ARBA" id="ARBA00022481"/>
    </source>
</evidence>
<dbReference type="PANTHER" id="PTHR30093">
    <property type="entry name" value="GENERAL SECRETION PATHWAY PROTEIN G"/>
    <property type="match status" value="1"/>
</dbReference>
<evidence type="ECO:0008006" key="9">
    <source>
        <dbReference type="Google" id="ProtNLM"/>
    </source>
</evidence>
<gene>
    <name evidence="7" type="ORF">A3F08_01085</name>
</gene>